<evidence type="ECO:0000313" key="5">
    <source>
        <dbReference type="Proteomes" id="UP000175971"/>
    </source>
</evidence>
<dbReference type="InterPro" id="IPR001128">
    <property type="entry name" value="Cyt_P450"/>
</dbReference>
<reference evidence="4 5" key="1">
    <citation type="journal article" date="2016" name="Front. Microbiol.">
        <title>Comparative Genomics Analysis of Streptomyces Species Reveals Their Adaptation to the Marine Environment and Their Diversity at the Genomic Level.</title>
        <authorList>
            <person name="Tian X."/>
            <person name="Zhang Z."/>
            <person name="Yang T."/>
            <person name="Chen M."/>
            <person name="Li J."/>
            <person name="Chen F."/>
            <person name="Yang J."/>
            <person name="Li W."/>
            <person name="Zhang B."/>
            <person name="Zhang Z."/>
            <person name="Wu J."/>
            <person name="Zhang C."/>
            <person name="Long L."/>
            <person name="Xiao J."/>
        </authorList>
    </citation>
    <scope>NUCLEOTIDE SEQUENCE [LARGE SCALE GENOMIC DNA]</scope>
    <source>
        <strain evidence="4 5">SCSIO M10372</strain>
    </source>
</reference>
<evidence type="ECO:0008006" key="6">
    <source>
        <dbReference type="Google" id="ProtNLM"/>
    </source>
</evidence>
<dbReference type="PANTHER" id="PTHR46696:SF1">
    <property type="entry name" value="CYTOCHROME P450 YJIB-RELATED"/>
    <property type="match status" value="1"/>
</dbReference>
<dbReference type="GO" id="GO:0020037">
    <property type="term" value="F:heme binding"/>
    <property type="evidence" value="ECO:0007669"/>
    <property type="project" value="InterPro"/>
</dbReference>
<dbReference type="Proteomes" id="UP000175971">
    <property type="component" value="Unassembled WGS sequence"/>
</dbReference>
<dbReference type="AlphaFoldDB" id="A0A1E7M194"/>
<keyword evidence="5" id="KW-1185">Reference proteome</keyword>
<evidence type="ECO:0000256" key="1">
    <source>
        <dbReference type="ARBA" id="ARBA00010617"/>
    </source>
</evidence>
<dbReference type="PATRIC" id="fig|518642.7.peg.6312"/>
<organism evidence="4 5">
    <name type="scientific">Streptomyces nanshensis</name>
    <dbReference type="NCBI Taxonomy" id="518642"/>
    <lineage>
        <taxon>Bacteria</taxon>
        <taxon>Bacillati</taxon>
        <taxon>Actinomycetota</taxon>
        <taxon>Actinomycetes</taxon>
        <taxon>Kitasatosporales</taxon>
        <taxon>Streptomycetaceae</taxon>
        <taxon>Streptomyces</taxon>
    </lineage>
</organism>
<keyword evidence="2" id="KW-0349">Heme</keyword>
<dbReference type="GO" id="GO:0005506">
    <property type="term" value="F:iron ion binding"/>
    <property type="evidence" value="ECO:0007669"/>
    <property type="project" value="InterPro"/>
</dbReference>
<gene>
    <name evidence="4" type="ORF">AN221_04350</name>
</gene>
<dbReference type="GO" id="GO:0016705">
    <property type="term" value="F:oxidoreductase activity, acting on paired donors, with incorporation or reduction of molecular oxygen"/>
    <property type="evidence" value="ECO:0007669"/>
    <property type="project" value="InterPro"/>
</dbReference>
<proteinExistence type="inferred from homology"/>
<comment type="similarity">
    <text evidence="1 2">Belongs to the cytochrome P450 family.</text>
</comment>
<sequence length="415" mass="44476">MPTAPSSSLHLFDDRVLADPYPVYDALRNAGAAVHLEEYGVVAVPRHADLAAILKDPDSFGSEGGIALTELANVQLLGGTVLASDGAQHAKLRRVLSRQLAPRAMKKLTADIAARAEHLVEKYTASGRFDAVALARHMVCDTVMELMGLPNADREVLLTGAAATFDVFGPDGARYQQALPLASRMVEMLHEKLTRKDVTRESWMGAIFEAVDAGQIDESDAIPLASAYTAAAIDTTVLGLADCIVQLARHPEQWQILRRDPVRWATPAFHEALRLEAPIQGFGRLLTQAADIGGVPLAEGDQVWLLYGSAGRDPRHWGDDADAFEIARPRNHQHLAFGAGAHLCAGIPLAELQARSVLRALAAHCSHLTLDGDPVRVLNNLLRGYSSAPVAVELSPRPSASGITTPEPCQQGPVP</sequence>
<dbReference type="SUPFAM" id="SSF48264">
    <property type="entry name" value="Cytochrome P450"/>
    <property type="match status" value="1"/>
</dbReference>
<dbReference type="Gene3D" id="1.10.630.10">
    <property type="entry name" value="Cytochrome P450"/>
    <property type="match status" value="1"/>
</dbReference>
<protein>
    <recommendedName>
        <fullName evidence="6">Cytochrome</fullName>
    </recommendedName>
</protein>
<dbReference type="PROSITE" id="PS00086">
    <property type="entry name" value="CYTOCHROME_P450"/>
    <property type="match status" value="1"/>
</dbReference>
<keyword evidence="2" id="KW-0560">Oxidoreductase</keyword>
<dbReference type="GO" id="GO:0004497">
    <property type="term" value="F:monooxygenase activity"/>
    <property type="evidence" value="ECO:0007669"/>
    <property type="project" value="UniProtKB-KW"/>
</dbReference>
<keyword evidence="2" id="KW-0503">Monooxygenase</keyword>
<dbReference type="InterPro" id="IPR036396">
    <property type="entry name" value="Cyt_P450_sf"/>
</dbReference>
<evidence type="ECO:0000313" key="4">
    <source>
        <dbReference type="EMBL" id="OEV22138.1"/>
    </source>
</evidence>
<accession>A0A1E7M194</accession>
<dbReference type="PANTHER" id="PTHR46696">
    <property type="entry name" value="P450, PUTATIVE (EUROFUNG)-RELATED"/>
    <property type="match status" value="1"/>
</dbReference>
<evidence type="ECO:0000256" key="3">
    <source>
        <dbReference type="SAM" id="MobiDB-lite"/>
    </source>
</evidence>
<dbReference type="OrthoDB" id="9801155at2"/>
<feature type="region of interest" description="Disordered" evidence="3">
    <location>
        <begin position="396"/>
        <end position="415"/>
    </location>
</feature>
<dbReference type="EMBL" id="LJGZ01000005">
    <property type="protein sequence ID" value="OEV22138.1"/>
    <property type="molecule type" value="Genomic_DNA"/>
</dbReference>
<name>A0A1E7M194_9ACTN</name>
<dbReference type="RefSeq" id="WP_070199843.1">
    <property type="nucleotide sequence ID" value="NZ_LJGZ01000005.1"/>
</dbReference>
<comment type="caution">
    <text evidence="4">The sequence shown here is derived from an EMBL/GenBank/DDBJ whole genome shotgun (WGS) entry which is preliminary data.</text>
</comment>
<keyword evidence="2" id="KW-0408">Iron</keyword>
<dbReference type="InterPro" id="IPR017972">
    <property type="entry name" value="Cyt_P450_CS"/>
</dbReference>
<evidence type="ECO:0000256" key="2">
    <source>
        <dbReference type="RuleBase" id="RU000461"/>
    </source>
</evidence>
<keyword evidence="2" id="KW-0479">Metal-binding</keyword>
<dbReference type="Pfam" id="PF00067">
    <property type="entry name" value="p450"/>
    <property type="match status" value="1"/>
</dbReference>